<evidence type="ECO:0000313" key="1">
    <source>
        <dbReference type="EMBL" id="GAY77944.1"/>
    </source>
</evidence>
<dbReference type="AlphaFoldDB" id="A0A4Y1ZG91"/>
<comment type="caution">
    <text evidence="1">The sequence shown here is derived from an EMBL/GenBank/DDBJ whole genome shotgun (WGS) entry which is preliminary data.</text>
</comment>
<proteinExistence type="predicted"/>
<organism evidence="1 2">
    <name type="scientific">Sporolactobacillus inulinus</name>
    <dbReference type="NCBI Taxonomy" id="2078"/>
    <lineage>
        <taxon>Bacteria</taxon>
        <taxon>Bacillati</taxon>
        <taxon>Bacillota</taxon>
        <taxon>Bacilli</taxon>
        <taxon>Bacillales</taxon>
        <taxon>Sporolactobacillaceae</taxon>
        <taxon>Sporolactobacillus</taxon>
    </lineage>
</organism>
<dbReference type="Proteomes" id="UP000319716">
    <property type="component" value="Unassembled WGS sequence"/>
</dbReference>
<sequence length="52" mass="6218">MRHINCRCLQSPNTPHQAITLILHFNPPCLILRFAHFFITLDRALHILFYIF</sequence>
<reference evidence="1 2" key="1">
    <citation type="submission" date="2017-11" db="EMBL/GenBank/DDBJ databases">
        <title>Draft Genome Sequence of Sporolactobacillus inulinus NBRC 111894 Isolated from Koso, a Japanese Sugar-Vegetable Fermented Beverage.</title>
        <authorList>
            <person name="Chiou T.Y."/>
            <person name="Oshima K."/>
            <person name="Suda W."/>
            <person name="Hattori M."/>
            <person name="Takahashi T."/>
        </authorList>
    </citation>
    <scope>NUCLEOTIDE SEQUENCE [LARGE SCALE GENOMIC DNA]</scope>
    <source>
        <strain evidence="1 2">NBRC111894</strain>
    </source>
</reference>
<accession>A0A4Y1ZG91</accession>
<evidence type="ECO:0000313" key="2">
    <source>
        <dbReference type="Proteomes" id="UP000319716"/>
    </source>
</evidence>
<name>A0A4Y1ZG91_9BACL</name>
<dbReference type="EMBL" id="BEXB01000036">
    <property type="protein sequence ID" value="GAY77944.1"/>
    <property type="molecule type" value="Genomic_DNA"/>
</dbReference>
<protein>
    <submittedName>
        <fullName evidence="1">Uncharacterized protein</fullName>
    </submittedName>
</protein>
<gene>
    <name evidence="1" type="ORF">NBRC111894_3498</name>
</gene>